<proteinExistence type="predicted"/>
<accession>A0AC35TRP8</accession>
<name>A0AC35TRP8_9BILA</name>
<dbReference type="WBParaSite" id="RSKR_0000360550.1">
    <property type="protein sequence ID" value="RSKR_0000360550.1"/>
    <property type="gene ID" value="RSKR_0000360550"/>
</dbReference>
<evidence type="ECO:0000313" key="2">
    <source>
        <dbReference type="WBParaSite" id="RSKR_0000360550.1"/>
    </source>
</evidence>
<reference evidence="2" key="1">
    <citation type="submission" date="2016-11" db="UniProtKB">
        <authorList>
            <consortium name="WormBaseParasite"/>
        </authorList>
    </citation>
    <scope>IDENTIFICATION</scope>
    <source>
        <strain evidence="2">KR3021</strain>
    </source>
</reference>
<organism evidence="1 2">
    <name type="scientific">Rhabditophanes sp. KR3021</name>
    <dbReference type="NCBI Taxonomy" id="114890"/>
    <lineage>
        <taxon>Eukaryota</taxon>
        <taxon>Metazoa</taxon>
        <taxon>Ecdysozoa</taxon>
        <taxon>Nematoda</taxon>
        <taxon>Chromadorea</taxon>
        <taxon>Rhabditida</taxon>
        <taxon>Tylenchina</taxon>
        <taxon>Panagrolaimomorpha</taxon>
        <taxon>Strongyloidoidea</taxon>
        <taxon>Alloionematidae</taxon>
        <taxon>Rhabditophanes</taxon>
    </lineage>
</organism>
<evidence type="ECO:0000313" key="1">
    <source>
        <dbReference type="Proteomes" id="UP000095286"/>
    </source>
</evidence>
<sequence length="113" mass="12668">MAPIEEVLSKSVKRRECVERSPPAPLITGTRGVHESNMFLGRDPTKWYVGEDEPCLKKAAKDCDIKKYIGGDQVKAFLVARSGDCFGPKPVVQPIKLEPVKQQRIAHYSHYNS</sequence>
<dbReference type="Proteomes" id="UP000095286">
    <property type="component" value="Unplaced"/>
</dbReference>
<protein>
    <submittedName>
        <fullName evidence="2">Peptidase S1 domain-containing protein</fullName>
    </submittedName>
</protein>